<dbReference type="AlphaFoldDB" id="A0A7X3IFK0"/>
<dbReference type="Proteomes" id="UP000460318">
    <property type="component" value="Unassembled WGS sequence"/>
</dbReference>
<sequence length="54" mass="6427">MNEHLEDMDVFLQTMHQLEDQIIKLIRSSDLSERQQQFILNHILVIPGKESCFD</sequence>
<organism evidence="1 2">
    <name type="scientific">Paenibacillus dendrobii</name>
    <dbReference type="NCBI Taxonomy" id="2691084"/>
    <lineage>
        <taxon>Bacteria</taxon>
        <taxon>Bacillati</taxon>
        <taxon>Bacillota</taxon>
        <taxon>Bacilli</taxon>
        <taxon>Bacillales</taxon>
        <taxon>Paenibacillaceae</taxon>
        <taxon>Paenibacillus</taxon>
    </lineage>
</organism>
<evidence type="ECO:0000313" key="1">
    <source>
        <dbReference type="EMBL" id="MWV42974.1"/>
    </source>
</evidence>
<protein>
    <submittedName>
        <fullName evidence="1">Uncharacterized protein</fullName>
    </submittedName>
</protein>
<name>A0A7X3IFK0_9BACL</name>
<evidence type="ECO:0000313" key="2">
    <source>
        <dbReference type="Proteomes" id="UP000460318"/>
    </source>
</evidence>
<dbReference type="EMBL" id="WUBI01000001">
    <property type="protein sequence ID" value="MWV42974.1"/>
    <property type="molecule type" value="Genomic_DNA"/>
</dbReference>
<accession>A0A7X3IFK0</accession>
<dbReference type="RefSeq" id="WP_160496530.1">
    <property type="nucleotide sequence ID" value="NZ_WUBI01000001.1"/>
</dbReference>
<comment type="caution">
    <text evidence="1">The sequence shown here is derived from an EMBL/GenBank/DDBJ whole genome shotgun (WGS) entry which is preliminary data.</text>
</comment>
<keyword evidence="2" id="KW-1185">Reference proteome</keyword>
<proteinExistence type="predicted"/>
<reference evidence="1 2" key="1">
    <citation type="submission" date="2019-12" db="EMBL/GenBank/DDBJ databases">
        <title>Paenibacillus sp. nov., an endophytic bacterium isolated from the stem of Dendrobium.</title>
        <authorList>
            <person name="Zhao R."/>
        </authorList>
    </citation>
    <scope>NUCLEOTIDE SEQUENCE [LARGE SCALE GENOMIC DNA]</scope>
    <source>
        <strain evidence="1 2">HJL G12</strain>
    </source>
</reference>
<gene>
    <name evidence="1" type="ORF">GRF59_04975</name>
</gene>